<evidence type="ECO:0000313" key="2">
    <source>
        <dbReference type="Proteomes" id="UP001359559"/>
    </source>
</evidence>
<comment type="caution">
    <text evidence="1">The sequence shown here is derived from an EMBL/GenBank/DDBJ whole genome shotgun (WGS) entry which is preliminary data.</text>
</comment>
<accession>A0AAN9JAW1</accession>
<dbReference type="EMBL" id="JAYKXN010000004">
    <property type="protein sequence ID" value="KAK7295572.1"/>
    <property type="molecule type" value="Genomic_DNA"/>
</dbReference>
<gene>
    <name evidence="1" type="ORF">RJT34_18482</name>
</gene>
<proteinExistence type="predicted"/>
<name>A0AAN9JAW1_CLITE</name>
<reference evidence="1 2" key="1">
    <citation type="submission" date="2024-01" db="EMBL/GenBank/DDBJ databases">
        <title>The genomes of 5 underutilized Papilionoideae crops provide insights into root nodulation and disease resistance.</title>
        <authorList>
            <person name="Yuan L."/>
        </authorList>
    </citation>
    <scope>NUCLEOTIDE SEQUENCE [LARGE SCALE GENOMIC DNA]</scope>
    <source>
        <strain evidence="1">LY-2023</strain>
        <tissue evidence="1">Leaf</tissue>
    </source>
</reference>
<organism evidence="1 2">
    <name type="scientific">Clitoria ternatea</name>
    <name type="common">Butterfly pea</name>
    <dbReference type="NCBI Taxonomy" id="43366"/>
    <lineage>
        <taxon>Eukaryota</taxon>
        <taxon>Viridiplantae</taxon>
        <taxon>Streptophyta</taxon>
        <taxon>Embryophyta</taxon>
        <taxon>Tracheophyta</taxon>
        <taxon>Spermatophyta</taxon>
        <taxon>Magnoliopsida</taxon>
        <taxon>eudicotyledons</taxon>
        <taxon>Gunneridae</taxon>
        <taxon>Pentapetalae</taxon>
        <taxon>rosids</taxon>
        <taxon>fabids</taxon>
        <taxon>Fabales</taxon>
        <taxon>Fabaceae</taxon>
        <taxon>Papilionoideae</taxon>
        <taxon>50 kb inversion clade</taxon>
        <taxon>NPAAA clade</taxon>
        <taxon>indigoferoid/millettioid clade</taxon>
        <taxon>Phaseoleae</taxon>
        <taxon>Clitoria</taxon>
    </lineage>
</organism>
<dbReference type="Proteomes" id="UP001359559">
    <property type="component" value="Unassembled WGS sequence"/>
</dbReference>
<protein>
    <submittedName>
        <fullName evidence="1">Uncharacterized protein</fullName>
    </submittedName>
</protein>
<evidence type="ECO:0000313" key="1">
    <source>
        <dbReference type="EMBL" id="KAK7295572.1"/>
    </source>
</evidence>
<keyword evidence="2" id="KW-1185">Reference proteome</keyword>
<sequence>MKERRVQLPGEAEAEAEAEAFGVVKVGESNGTSFIRSWISSSCSFSRIPRVARVASRPHIYHTFSVIRTKFQCDSSCSVFDLLSVADLDLCACFLLIDNSLYWIGVDQGKHLAFW</sequence>
<dbReference type="AlphaFoldDB" id="A0AAN9JAW1"/>